<dbReference type="PANTHER" id="PTHR10366">
    <property type="entry name" value="NAD DEPENDENT EPIMERASE/DEHYDRATASE"/>
    <property type="match status" value="1"/>
</dbReference>
<dbReference type="InterPro" id="IPR036291">
    <property type="entry name" value="NAD(P)-bd_dom_sf"/>
</dbReference>
<evidence type="ECO:0000313" key="5">
    <source>
        <dbReference type="Proteomes" id="UP000308730"/>
    </source>
</evidence>
<name>A0A4V3XIF0_9APHY</name>
<comment type="caution">
    <text evidence="4">The sequence shown here is derived from an EMBL/GenBank/DDBJ whole genome shotgun (WGS) entry which is preliminary data.</text>
</comment>
<organism evidence="4 5">
    <name type="scientific">Antrodiella citrinella</name>
    <dbReference type="NCBI Taxonomy" id="2447956"/>
    <lineage>
        <taxon>Eukaryota</taxon>
        <taxon>Fungi</taxon>
        <taxon>Dikarya</taxon>
        <taxon>Basidiomycota</taxon>
        <taxon>Agaricomycotina</taxon>
        <taxon>Agaricomycetes</taxon>
        <taxon>Polyporales</taxon>
        <taxon>Steccherinaceae</taxon>
        <taxon>Antrodiella</taxon>
    </lineage>
</organism>
<evidence type="ECO:0000313" key="4">
    <source>
        <dbReference type="EMBL" id="THH28933.1"/>
    </source>
</evidence>
<dbReference type="InterPro" id="IPR050425">
    <property type="entry name" value="NAD(P)_dehydrat-like"/>
</dbReference>
<dbReference type="Proteomes" id="UP000308730">
    <property type="component" value="Unassembled WGS sequence"/>
</dbReference>
<dbReference type="GO" id="GO:0016616">
    <property type="term" value="F:oxidoreductase activity, acting on the CH-OH group of donors, NAD or NADP as acceptor"/>
    <property type="evidence" value="ECO:0007669"/>
    <property type="project" value="TreeGrafter"/>
</dbReference>
<gene>
    <name evidence="4" type="ORF">EUX98_g5257</name>
</gene>
<dbReference type="SUPFAM" id="SSF51735">
    <property type="entry name" value="NAD(P)-binding Rossmann-fold domains"/>
    <property type="match status" value="1"/>
</dbReference>
<accession>A0A4V3XIF0</accession>
<evidence type="ECO:0000259" key="3">
    <source>
        <dbReference type="Pfam" id="PF01370"/>
    </source>
</evidence>
<dbReference type="Gene3D" id="3.40.50.720">
    <property type="entry name" value="NAD(P)-binding Rossmann-like Domain"/>
    <property type="match status" value="1"/>
</dbReference>
<protein>
    <recommendedName>
        <fullName evidence="3">NAD-dependent epimerase/dehydratase domain-containing protein</fullName>
    </recommendedName>
</protein>
<dbReference type="PANTHER" id="PTHR10366:SF564">
    <property type="entry name" value="STEROL-4-ALPHA-CARBOXYLATE 3-DEHYDROGENASE, DECARBOXYLATING"/>
    <property type="match status" value="1"/>
</dbReference>
<proteinExistence type="inferred from homology"/>
<evidence type="ECO:0000256" key="1">
    <source>
        <dbReference type="ARBA" id="ARBA00023002"/>
    </source>
</evidence>
<reference evidence="4 5" key="1">
    <citation type="submission" date="2019-02" db="EMBL/GenBank/DDBJ databases">
        <title>Genome sequencing of the rare red list fungi Antrodiella citrinella (Flaviporus citrinellus).</title>
        <authorList>
            <person name="Buettner E."/>
            <person name="Kellner H."/>
        </authorList>
    </citation>
    <scope>NUCLEOTIDE SEQUENCE [LARGE SCALE GENOMIC DNA]</scope>
    <source>
        <strain evidence="4 5">DSM 108506</strain>
    </source>
</reference>
<dbReference type="AlphaFoldDB" id="A0A4V3XIF0"/>
<dbReference type="EMBL" id="SGPM01000149">
    <property type="protein sequence ID" value="THH28933.1"/>
    <property type="molecule type" value="Genomic_DNA"/>
</dbReference>
<sequence>MSQKSLVLVTGVSGYLGSHVINQLVIAGYRVRGTVRSAKVPDNKKAFAVYGDAVEIIAWDDLVHGTHPEAFKGVDAVIHVAAPLVGREATAELAISVSVDGSLNIIRQAEQAGIKNFGYVSSVVAVTMGFAQGQFTPVTDQDWVPITKETVLSNKDTDKMTVYVAEKVLSERAVWEFVDQHPHIELATVNPPFFFGPFAPGHRSPFEGNTFNAQSISTTDMLWGLIKPSGAHPLAPCLVDVRDVARALVAALKAPPTSEVGRKRILLSGEWRQLAEIAELVATKRPELASRIPASQKTELPVKVKPMVDNTRLKEILGLEVTPWETTVLDTIDALVNLEKEWKARGVDITAQ</sequence>
<dbReference type="OrthoDB" id="2735536at2759"/>
<feature type="domain" description="NAD-dependent epimerase/dehydratase" evidence="3">
    <location>
        <begin position="7"/>
        <end position="259"/>
    </location>
</feature>
<keyword evidence="1" id="KW-0560">Oxidoreductase</keyword>
<evidence type="ECO:0000256" key="2">
    <source>
        <dbReference type="ARBA" id="ARBA00023445"/>
    </source>
</evidence>
<keyword evidence="5" id="KW-1185">Reference proteome</keyword>
<comment type="similarity">
    <text evidence="2">Belongs to the NAD(P)-dependent epimerase/dehydratase family. Dihydroflavonol-4-reductase subfamily.</text>
</comment>
<dbReference type="InterPro" id="IPR001509">
    <property type="entry name" value="Epimerase_deHydtase"/>
</dbReference>
<dbReference type="Pfam" id="PF01370">
    <property type="entry name" value="Epimerase"/>
    <property type="match status" value="1"/>
</dbReference>